<feature type="domain" description="DUF5615" evidence="1">
    <location>
        <begin position="1"/>
        <end position="104"/>
    </location>
</feature>
<dbReference type="AlphaFoldDB" id="A0A6B1D5Z5"/>
<dbReference type="InterPro" id="IPR041049">
    <property type="entry name" value="DUF5615"/>
</dbReference>
<gene>
    <name evidence="2" type="ORF">F4X14_06720</name>
</gene>
<dbReference type="EMBL" id="VXMH01000030">
    <property type="protein sequence ID" value="MYC94647.1"/>
    <property type="molecule type" value="Genomic_DNA"/>
</dbReference>
<proteinExistence type="predicted"/>
<dbReference type="Pfam" id="PF18480">
    <property type="entry name" value="DUF5615"/>
    <property type="match status" value="1"/>
</dbReference>
<evidence type="ECO:0000313" key="2">
    <source>
        <dbReference type="EMBL" id="MYC94647.1"/>
    </source>
</evidence>
<sequence length="110" mass="12386">MRLLFDQNLSPRLKRKLEGLFPGSLHVRDVGLAAAEDLALWEYAKGHGLTIISKDSDFRQLSFALGQPPKVVWIQSGNCSTSEIESLLRDRFADLKEFHEDREGAFLALS</sequence>
<name>A0A6B1D5Z5_9CHLR</name>
<reference evidence="2" key="1">
    <citation type="submission" date="2019-09" db="EMBL/GenBank/DDBJ databases">
        <title>Characterisation of the sponge microbiome using genome-centric metagenomics.</title>
        <authorList>
            <person name="Engelberts J.P."/>
            <person name="Robbins S.J."/>
            <person name="De Goeij J.M."/>
            <person name="Aranda M."/>
            <person name="Bell S.C."/>
            <person name="Webster N.S."/>
        </authorList>
    </citation>
    <scope>NUCLEOTIDE SEQUENCE</scope>
    <source>
        <strain evidence="2">SB0661_bin_32</strain>
    </source>
</reference>
<protein>
    <recommendedName>
        <fullName evidence="1">DUF5615 domain-containing protein</fullName>
    </recommendedName>
</protein>
<comment type="caution">
    <text evidence="2">The sequence shown here is derived from an EMBL/GenBank/DDBJ whole genome shotgun (WGS) entry which is preliminary data.</text>
</comment>
<accession>A0A6B1D5Z5</accession>
<evidence type="ECO:0000259" key="1">
    <source>
        <dbReference type="Pfam" id="PF18480"/>
    </source>
</evidence>
<organism evidence="2">
    <name type="scientific">Caldilineaceae bacterium SB0661_bin_32</name>
    <dbReference type="NCBI Taxonomy" id="2605255"/>
    <lineage>
        <taxon>Bacteria</taxon>
        <taxon>Bacillati</taxon>
        <taxon>Chloroflexota</taxon>
        <taxon>Caldilineae</taxon>
        <taxon>Caldilineales</taxon>
        <taxon>Caldilineaceae</taxon>
    </lineage>
</organism>